<name>A0A3S4AL95_9PEZI</name>
<dbReference type="InterPro" id="IPR032675">
    <property type="entry name" value="LRR_dom_sf"/>
</dbReference>
<accession>A0A3S4AL95</accession>
<reference evidence="1 2" key="1">
    <citation type="submission" date="2018-04" db="EMBL/GenBank/DDBJ databases">
        <authorList>
            <person name="Huttner S."/>
            <person name="Dainat J."/>
        </authorList>
    </citation>
    <scope>NUCLEOTIDE SEQUENCE [LARGE SCALE GENOMIC DNA]</scope>
</reference>
<organism evidence="1 2">
    <name type="scientific">Thermothielavioides terrestris</name>
    <dbReference type="NCBI Taxonomy" id="2587410"/>
    <lineage>
        <taxon>Eukaryota</taxon>
        <taxon>Fungi</taxon>
        <taxon>Dikarya</taxon>
        <taxon>Ascomycota</taxon>
        <taxon>Pezizomycotina</taxon>
        <taxon>Sordariomycetes</taxon>
        <taxon>Sordariomycetidae</taxon>
        <taxon>Sordariales</taxon>
        <taxon>Chaetomiaceae</taxon>
        <taxon>Thermothielavioides</taxon>
    </lineage>
</organism>
<dbReference type="InterPro" id="IPR036047">
    <property type="entry name" value="F-box-like_dom_sf"/>
</dbReference>
<sequence length="321" mass="35824">MTLLQLPPELLFHIFAYLGFEFFAQDPRRLAVSRKWHALAWKVFARDVHLTTSSLKKATDGELVLARIQPYIVGLSLHLEGRDVISRLWPGGCVPADSLEFAEQVEASLTKLAAVLQQCEGVRSLAVTTRGLQRSGLVITQPLADLFSVRHLTSLEVDTVGWNLRWGLSFGAHLCRSINAALPSLRRLRCRMDSMCEALLEPPPGDAPIPLDDVIVNLSLAELPETVAVTTYRYVGRCRSISRDDLLQLKEAMEAQATALSLRLGRPRRVRVISHEFPSFEIRAFDAVTGKRTRLENNIDWDAEGEPVREAETVNDANGHV</sequence>
<dbReference type="SUPFAM" id="SSF81383">
    <property type="entry name" value="F-box domain"/>
    <property type="match status" value="1"/>
</dbReference>
<protein>
    <submittedName>
        <fullName evidence="1">6589aca9-3697-46d8-b006-cd5e521e1842</fullName>
    </submittedName>
</protein>
<dbReference type="Proteomes" id="UP000289323">
    <property type="component" value="Unassembled WGS sequence"/>
</dbReference>
<gene>
    <name evidence="1" type="ORF">TT172_LOCUS2861</name>
</gene>
<dbReference type="AlphaFoldDB" id="A0A3S4AL95"/>
<dbReference type="EMBL" id="OUUZ01000004">
    <property type="protein sequence ID" value="SPQ20442.1"/>
    <property type="molecule type" value="Genomic_DNA"/>
</dbReference>
<proteinExistence type="predicted"/>
<evidence type="ECO:0000313" key="2">
    <source>
        <dbReference type="Proteomes" id="UP000289323"/>
    </source>
</evidence>
<evidence type="ECO:0000313" key="1">
    <source>
        <dbReference type="EMBL" id="SPQ20442.1"/>
    </source>
</evidence>
<dbReference type="Gene3D" id="3.80.10.10">
    <property type="entry name" value="Ribonuclease Inhibitor"/>
    <property type="match status" value="1"/>
</dbReference>